<dbReference type="EMBL" id="JWZX01001361">
    <property type="protein sequence ID" value="KOO33979.1"/>
    <property type="molecule type" value="Genomic_DNA"/>
</dbReference>
<sequence>MPELYDALKTDPLRPDAHAALVELTWDAIAAFLPVTHETTPTIEAQKRLTAIARAAYDGVGPSPKRFLDVGCGNGLLLPFAIAVGCPPAAYRGIDLSSRMIDMARSAHADPKWSGASFEDKSFGAVADEADAAGSYDAILNGSLQFFANLRAVLARASRLLAKTADSRIVIAHISGAEFVRREKKENPMTVLSEMPSLAVLGEVAAELGMLVVTPSFMGQGADEIGRFLDEQFYLVVLRWNAENGGANGEDGVGGIAGA</sequence>
<dbReference type="InterPro" id="IPR029063">
    <property type="entry name" value="SAM-dependent_MTases_sf"/>
</dbReference>
<comment type="caution">
    <text evidence="2">The sequence shown here is derived from an EMBL/GenBank/DDBJ whole genome shotgun (WGS) entry which is preliminary data.</text>
</comment>
<evidence type="ECO:0000313" key="3">
    <source>
        <dbReference type="Proteomes" id="UP000037460"/>
    </source>
</evidence>
<dbReference type="Pfam" id="PF13847">
    <property type="entry name" value="Methyltransf_31"/>
    <property type="match status" value="1"/>
</dbReference>
<dbReference type="OrthoDB" id="66144at2759"/>
<keyword evidence="3" id="KW-1185">Reference proteome</keyword>
<gene>
    <name evidence="2" type="ORF">Ctob_012985</name>
</gene>
<dbReference type="Proteomes" id="UP000037460">
    <property type="component" value="Unassembled WGS sequence"/>
</dbReference>
<reference evidence="3" key="1">
    <citation type="journal article" date="2015" name="PLoS Genet.">
        <title>Genome Sequence and Transcriptome Analyses of Chrysochromulina tobin: Metabolic Tools for Enhanced Algal Fitness in the Prominent Order Prymnesiales (Haptophyceae).</title>
        <authorList>
            <person name="Hovde B.T."/>
            <person name="Deodato C.R."/>
            <person name="Hunsperger H.M."/>
            <person name="Ryken S.A."/>
            <person name="Yost W."/>
            <person name="Jha R.K."/>
            <person name="Patterson J."/>
            <person name="Monnat R.J. Jr."/>
            <person name="Barlow S.B."/>
            <person name="Starkenburg S.R."/>
            <person name="Cattolico R.A."/>
        </authorList>
    </citation>
    <scope>NUCLEOTIDE SEQUENCE</scope>
    <source>
        <strain evidence="3">CCMP291</strain>
    </source>
</reference>
<evidence type="ECO:0000313" key="2">
    <source>
        <dbReference type="EMBL" id="KOO33979.1"/>
    </source>
</evidence>
<accession>A0A0M0K5A6</accession>
<evidence type="ECO:0000259" key="1">
    <source>
        <dbReference type="Pfam" id="PF13847"/>
    </source>
</evidence>
<organism evidence="2 3">
    <name type="scientific">Chrysochromulina tobinii</name>
    <dbReference type="NCBI Taxonomy" id="1460289"/>
    <lineage>
        <taxon>Eukaryota</taxon>
        <taxon>Haptista</taxon>
        <taxon>Haptophyta</taxon>
        <taxon>Prymnesiophyceae</taxon>
        <taxon>Prymnesiales</taxon>
        <taxon>Chrysochromulinaceae</taxon>
        <taxon>Chrysochromulina</taxon>
    </lineage>
</organism>
<name>A0A0M0K5A6_9EUKA</name>
<protein>
    <recommendedName>
        <fullName evidence="1">Methyltransferase domain-containing protein</fullName>
    </recommendedName>
</protein>
<proteinExistence type="predicted"/>
<dbReference type="CDD" id="cd02440">
    <property type="entry name" value="AdoMet_MTases"/>
    <property type="match status" value="1"/>
</dbReference>
<dbReference type="Gene3D" id="3.40.50.150">
    <property type="entry name" value="Vaccinia Virus protein VP39"/>
    <property type="match status" value="1"/>
</dbReference>
<dbReference type="InterPro" id="IPR025714">
    <property type="entry name" value="Methyltranfer_dom"/>
</dbReference>
<feature type="domain" description="Methyltransferase" evidence="1">
    <location>
        <begin position="65"/>
        <end position="188"/>
    </location>
</feature>
<dbReference type="AlphaFoldDB" id="A0A0M0K5A6"/>
<dbReference type="SUPFAM" id="SSF53335">
    <property type="entry name" value="S-adenosyl-L-methionine-dependent methyltransferases"/>
    <property type="match status" value="1"/>
</dbReference>